<evidence type="ECO:0000313" key="2">
    <source>
        <dbReference type="EMBL" id="NYD86884.1"/>
    </source>
</evidence>
<keyword evidence="4" id="KW-1185">Reference proteome</keyword>
<dbReference type="AlphaFoldDB" id="A0A7Y9JZJ9"/>
<dbReference type="EMBL" id="BONN01000003">
    <property type="protein sequence ID" value="GIG32330.1"/>
    <property type="molecule type" value="Genomic_DNA"/>
</dbReference>
<evidence type="ECO:0000313" key="4">
    <source>
        <dbReference type="Proteomes" id="UP000618382"/>
    </source>
</evidence>
<gene>
    <name evidence="2" type="ORF">BKA21_002433</name>
    <name evidence="1" type="ORF">Col01nite_14890</name>
</gene>
<dbReference type="RefSeq" id="WP_140459377.1">
    <property type="nucleotide sequence ID" value="NZ_BAABFI010000008.1"/>
</dbReference>
<sequence>MPVQGWKISPDGVQTVLTNVGTVAATLSGAVDGLPAKVETAVTATAGSPVIGDAIVGLFEHHTPTLEAIGNRISAATGGAAAATMWYVTGDGEMATQQQQAAATAADGAATFTLPPGAQQ</sequence>
<organism evidence="2 3">
    <name type="scientific">Cellulomonas oligotrophica</name>
    <dbReference type="NCBI Taxonomy" id="931536"/>
    <lineage>
        <taxon>Bacteria</taxon>
        <taxon>Bacillati</taxon>
        <taxon>Actinomycetota</taxon>
        <taxon>Actinomycetes</taxon>
        <taxon>Micrococcales</taxon>
        <taxon>Cellulomonadaceae</taxon>
        <taxon>Cellulomonas</taxon>
    </lineage>
</organism>
<protein>
    <submittedName>
        <fullName evidence="2">Uncharacterized protein (DUF1786 family)</fullName>
    </submittedName>
</protein>
<dbReference type="EMBL" id="JACCBK010000001">
    <property type="protein sequence ID" value="NYD86884.1"/>
    <property type="molecule type" value="Genomic_DNA"/>
</dbReference>
<dbReference type="Proteomes" id="UP000618382">
    <property type="component" value="Unassembled WGS sequence"/>
</dbReference>
<dbReference type="InterPro" id="IPR045436">
    <property type="entry name" value="DUF6507"/>
</dbReference>
<evidence type="ECO:0000313" key="3">
    <source>
        <dbReference type="Proteomes" id="UP000577956"/>
    </source>
</evidence>
<comment type="caution">
    <text evidence="2">The sequence shown here is derived from an EMBL/GenBank/DDBJ whole genome shotgun (WGS) entry which is preliminary data.</text>
</comment>
<dbReference type="Proteomes" id="UP000577956">
    <property type="component" value="Unassembled WGS sequence"/>
</dbReference>
<dbReference type="Pfam" id="PF20117">
    <property type="entry name" value="DUF6507"/>
    <property type="match status" value="1"/>
</dbReference>
<reference evidence="2 3" key="1">
    <citation type="submission" date="2020-07" db="EMBL/GenBank/DDBJ databases">
        <title>Sequencing the genomes of 1000 actinobacteria strains.</title>
        <authorList>
            <person name="Klenk H.-P."/>
        </authorList>
    </citation>
    <scope>NUCLEOTIDE SEQUENCE [LARGE SCALE GENOMIC DNA]</scope>
    <source>
        <strain evidence="2 3">DSM 24482</strain>
    </source>
</reference>
<proteinExistence type="predicted"/>
<evidence type="ECO:0000313" key="1">
    <source>
        <dbReference type="EMBL" id="GIG32330.1"/>
    </source>
</evidence>
<accession>A0A7Y9JZJ9</accession>
<reference evidence="1 4" key="2">
    <citation type="submission" date="2021-01" db="EMBL/GenBank/DDBJ databases">
        <title>Whole genome shotgun sequence of Cellulomonas oligotrophica NBRC 109435.</title>
        <authorList>
            <person name="Komaki H."/>
            <person name="Tamura T."/>
        </authorList>
    </citation>
    <scope>NUCLEOTIDE SEQUENCE [LARGE SCALE GENOMIC DNA]</scope>
    <source>
        <strain evidence="1 4">NBRC 109435</strain>
    </source>
</reference>
<name>A0A7Y9JZJ9_9CELL</name>